<feature type="compositionally biased region" description="Basic and acidic residues" evidence="5">
    <location>
        <begin position="224"/>
        <end position="238"/>
    </location>
</feature>
<proteinExistence type="predicted"/>
<accession>A0A2N5C487</accession>
<evidence type="ECO:0000313" key="7">
    <source>
        <dbReference type="EMBL" id="PLP96990.1"/>
    </source>
</evidence>
<comment type="caution">
    <text evidence="7">The sequence shown here is derived from an EMBL/GenBank/DDBJ whole genome shotgun (WGS) entry which is preliminary data.</text>
</comment>
<evidence type="ECO:0000256" key="1">
    <source>
        <dbReference type="ARBA" id="ARBA00004167"/>
    </source>
</evidence>
<evidence type="ECO:0000256" key="4">
    <source>
        <dbReference type="ARBA" id="ARBA00023136"/>
    </source>
</evidence>
<dbReference type="SUPFAM" id="SSF74653">
    <property type="entry name" value="TolA/TonB C-terminal domain"/>
    <property type="match status" value="1"/>
</dbReference>
<dbReference type="AlphaFoldDB" id="A0A2N5C487"/>
<sequence length="248" mass="26776">MKLATKIFAALSIGAASASVAHAGWEAIDETRSWNTERVQALGTSRTVFVRETKFGKSPKGKRYAWIVTAHTISCTSFSIRLKSIAYFDNKGTWVDGAEIPGYVQNEATIYPDTVGDQIAQAVCPRPDGNSTADAQRRSEIARLQALAVRGAPNRTAGTDSLGYSDRVRRKVAANLMLDTAIEGSPSAEVTMLLAQDGKLLLLRLTKSSGDAAWDSAVMRAIERSDPLPRGENGKAPEKLTMTFSPKD</sequence>
<feature type="region of interest" description="Disordered" evidence="5">
    <location>
        <begin position="224"/>
        <end position="248"/>
    </location>
</feature>
<evidence type="ECO:0000256" key="2">
    <source>
        <dbReference type="ARBA" id="ARBA00022692"/>
    </source>
</evidence>
<organism evidence="7 8">
    <name type="scientific">Cupriavidus pauculus</name>
    <dbReference type="NCBI Taxonomy" id="82633"/>
    <lineage>
        <taxon>Bacteria</taxon>
        <taxon>Pseudomonadati</taxon>
        <taxon>Pseudomonadota</taxon>
        <taxon>Betaproteobacteria</taxon>
        <taxon>Burkholderiales</taxon>
        <taxon>Burkholderiaceae</taxon>
        <taxon>Cupriavidus</taxon>
    </lineage>
</organism>
<evidence type="ECO:0000256" key="3">
    <source>
        <dbReference type="ARBA" id="ARBA00022989"/>
    </source>
</evidence>
<dbReference type="Proteomes" id="UP000234341">
    <property type="component" value="Unassembled WGS sequence"/>
</dbReference>
<dbReference type="GO" id="GO:0016020">
    <property type="term" value="C:membrane"/>
    <property type="evidence" value="ECO:0007669"/>
    <property type="project" value="UniProtKB-SubCell"/>
</dbReference>
<dbReference type="InterPro" id="IPR006260">
    <property type="entry name" value="TonB/TolA_C"/>
</dbReference>
<dbReference type="Pfam" id="PF13103">
    <property type="entry name" value="TonB_2"/>
    <property type="match status" value="1"/>
</dbReference>
<dbReference type="RefSeq" id="WP_101684999.1">
    <property type="nucleotide sequence ID" value="NZ_PJRP01000021.1"/>
</dbReference>
<feature type="chain" id="PRO_5014730078" description="TonB C-terminal domain-containing protein" evidence="6">
    <location>
        <begin position="24"/>
        <end position="248"/>
    </location>
</feature>
<keyword evidence="6" id="KW-0732">Signal</keyword>
<evidence type="ECO:0008006" key="9">
    <source>
        <dbReference type="Google" id="ProtNLM"/>
    </source>
</evidence>
<reference evidence="7 8" key="1">
    <citation type="submission" date="2017-12" db="EMBL/GenBank/DDBJ databases">
        <title>Genome sequence of the active heterotrophic nitrifier-denitrifier, Cupriavidus pauculus UM1.</title>
        <authorList>
            <person name="Putonti C."/>
            <person name="Castignetti D."/>
        </authorList>
    </citation>
    <scope>NUCLEOTIDE SEQUENCE [LARGE SCALE GENOMIC DNA]</scope>
    <source>
        <strain evidence="7 8">UM1</strain>
    </source>
</reference>
<protein>
    <recommendedName>
        <fullName evidence="9">TonB C-terminal domain-containing protein</fullName>
    </recommendedName>
</protein>
<gene>
    <name evidence="7" type="ORF">CYJ10_29550</name>
</gene>
<keyword evidence="4" id="KW-0472">Membrane</keyword>
<dbReference type="Gene3D" id="3.30.1150.10">
    <property type="match status" value="1"/>
</dbReference>
<name>A0A2N5C487_9BURK</name>
<keyword evidence="3" id="KW-1133">Transmembrane helix</keyword>
<feature type="signal peptide" evidence="6">
    <location>
        <begin position="1"/>
        <end position="23"/>
    </location>
</feature>
<evidence type="ECO:0000256" key="5">
    <source>
        <dbReference type="SAM" id="MobiDB-lite"/>
    </source>
</evidence>
<dbReference type="OrthoDB" id="5298892at2"/>
<dbReference type="NCBIfam" id="TIGR01352">
    <property type="entry name" value="tonB_Cterm"/>
    <property type="match status" value="1"/>
</dbReference>
<keyword evidence="2" id="KW-0812">Transmembrane</keyword>
<comment type="subcellular location">
    <subcellularLocation>
        <location evidence="1">Membrane</location>
        <topology evidence="1">Single-pass membrane protein</topology>
    </subcellularLocation>
</comment>
<evidence type="ECO:0000313" key="8">
    <source>
        <dbReference type="Proteomes" id="UP000234341"/>
    </source>
</evidence>
<evidence type="ECO:0000256" key="6">
    <source>
        <dbReference type="SAM" id="SignalP"/>
    </source>
</evidence>
<dbReference type="EMBL" id="PJRP01000021">
    <property type="protein sequence ID" value="PLP96990.1"/>
    <property type="molecule type" value="Genomic_DNA"/>
</dbReference>